<dbReference type="RefSeq" id="WP_166877095.1">
    <property type="nucleotide sequence ID" value="NZ_WHJH01000018.1"/>
</dbReference>
<protein>
    <submittedName>
        <fullName evidence="2">TerB family tellurite resistance protein</fullName>
    </submittedName>
</protein>
<keyword evidence="3" id="KW-1185">Reference proteome</keyword>
<comment type="caution">
    <text evidence="2">The sequence shown here is derived from an EMBL/GenBank/DDBJ whole genome shotgun (WGS) entry which is preliminary data.</text>
</comment>
<name>A0ABX0NUE0_9BURK</name>
<organism evidence="2 3">
    <name type="scientific">Massilia mucilaginosa</name>
    <dbReference type="NCBI Taxonomy" id="2609282"/>
    <lineage>
        <taxon>Bacteria</taxon>
        <taxon>Pseudomonadati</taxon>
        <taxon>Pseudomonadota</taxon>
        <taxon>Betaproteobacteria</taxon>
        <taxon>Burkholderiales</taxon>
        <taxon>Oxalobacteraceae</taxon>
        <taxon>Telluria group</taxon>
        <taxon>Massilia</taxon>
    </lineage>
</organism>
<accession>A0ABX0NUE0</accession>
<gene>
    <name evidence="2" type="ORF">F2P45_16275</name>
</gene>
<evidence type="ECO:0000259" key="1">
    <source>
        <dbReference type="Pfam" id="PF05099"/>
    </source>
</evidence>
<dbReference type="Proteomes" id="UP000609726">
    <property type="component" value="Unassembled WGS sequence"/>
</dbReference>
<dbReference type="InterPro" id="IPR007791">
    <property type="entry name" value="DjlA_N"/>
</dbReference>
<proteinExistence type="predicted"/>
<sequence>MRSYPPDSPQAVSRLLVLCVIADGGGSPLEIAATYRLGILDSAGIQEDVFDQVLREMCTDLPTTPDGLVRVETEMIDQMLAEILRPDLRLSVWKAMWQLSYADDQLADGELALLLKATSAWGIKEGDKGSGPVAARSSVPHPAT</sequence>
<reference evidence="2 3" key="1">
    <citation type="submission" date="2019-10" db="EMBL/GenBank/DDBJ databases">
        <title>Taxonomy of Antarctic Massilia spp.: description of Massilia rubra sp. nov., Massilia aquatica sp. nov., Massilia mucilaginosa sp. nov., Massilia frigida sp. nov. isolated from streams, lakes and regoliths.</title>
        <authorList>
            <person name="Holochova P."/>
            <person name="Sedlacek I."/>
            <person name="Kralova S."/>
            <person name="Maslanova I."/>
            <person name="Busse H.-J."/>
            <person name="Stankova E."/>
            <person name="Vrbovska V."/>
            <person name="Kovarovic V."/>
            <person name="Bartak M."/>
            <person name="Svec P."/>
            <person name="Pantucek R."/>
        </authorList>
    </citation>
    <scope>NUCLEOTIDE SEQUENCE [LARGE SCALE GENOMIC DNA]</scope>
    <source>
        <strain evidence="2 3">CCM 8733</strain>
    </source>
</reference>
<dbReference type="EMBL" id="WHJH01000018">
    <property type="protein sequence ID" value="NHZ90561.1"/>
    <property type="molecule type" value="Genomic_DNA"/>
</dbReference>
<dbReference type="SUPFAM" id="SSF158682">
    <property type="entry name" value="TerB-like"/>
    <property type="match status" value="1"/>
</dbReference>
<evidence type="ECO:0000313" key="2">
    <source>
        <dbReference type="EMBL" id="NHZ90561.1"/>
    </source>
</evidence>
<dbReference type="InterPro" id="IPR029024">
    <property type="entry name" value="TerB-like"/>
</dbReference>
<dbReference type="Pfam" id="PF05099">
    <property type="entry name" value="TerB"/>
    <property type="match status" value="1"/>
</dbReference>
<dbReference type="CDD" id="cd07177">
    <property type="entry name" value="terB_like"/>
    <property type="match status" value="1"/>
</dbReference>
<feature type="domain" description="Co-chaperone DjlA N-terminal" evidence="1">
    <location>
        <begin position="11"/>
        <end position="127"/>
    </location>
</feature>
<dbReference type="Gene3D" id="1.10.3680.10">
    <property type="entry name" value="TerB-like"/>
    <property type="match status" value="1"/>
</dbReference>
<evidence type="ECO:0000313" key="3">
    <source>
        <dbReference type="Proteomes" id="UP000609726"/>
    </source>
</evidence>